<dbReference type="Proteomes" id="UP000034036">
    <property type="component" value="Unassembled WGS sequence"/>
</dbReference>
<proteinExistence type="predicted"/>
<sequence length="109" mass="12761">MAVQRIEEIKRDEDKIFNYIVENCSSGFSGVLVRFFDVVEPQTNRSDEWLEVYHFDTGDESNFQAKWKKGAKQLLRCVPRNPGSNGMSWQPHGAWRIFKQIKRIPAKQT</sequence>
<name>A0A0G1BIA7_9BACT</name>
<reference evidence="1" key="1">
    <citation type="journal article" date="2015" name="Nature">
        <title>rRNA introns, odd ribosomes, and small enigmatic genomes across a large radiation of phyla.</title>
        <authorList>
            <person name="Brown C.T."/>
            <person name="Hug L.A."/>
            <person name="Thomas B.C."/>
            <person name="Sharon I."/>
            <person name="Castelle C.J."/>
            <person name="Singh A."/>
            <person name="Wilkins M.J."/>
            <person name="Williams K.H."/>
            <person name="Banfield J.F."/>
        </authorList>
    </citation>
    <scope>NUCLEOTIDE SEQUENCE [LARGE SCALE GENOMIC DNA]</scope>
</reference>
<dbReference type="EMBL" id="LCDF01000035">
    <property type="protein sequence ID" value="KKS46046.1"/>
    <property type="molecule type" value="Genomic_DNA"/>
</dbReference>
<protein>
    <submittedName>
        <fullName evidence="1">Uncharacterized protein</fullName>
    </submittedName>
</protein>
<organism evidence="1 2">
    <name type="scientific">Candidatus Giovannonibacteria bacterium GW2011_GWF2_42_19</name>
    <dbReference type="NCBI Taxonomy" id="1618659"/>
    <lineage>
        <taxon>Bacteria</taxon>
        <taxon>Candidatus Giovannoniibacteriota</taxon>
    </lineage>
</organism>
<evidence type="ECO:0000313" key="1">
    <source>
        <dbReference type="EMBL" id="KKS46046.1"/>
    </source>
</evidence>
<evidence type="ECO:0000313" key="2">
    <source>
        <dbReference type="Proteomes" id="UP000034036"/>
    </source>
</evidence>
<comment type="caution">
    <text evidence="1">The sequence shown here is derived from an EMBL/GenBank/DDBJ whole genome shotgun (WGS) entry which is preliminary data.</text>
</comment>
<gene>
    <name evidence="1" type="ORF">UV11_C0035G0029</name>
</gene>
<dbReference type="STRING" id="1618659.UV11_C0035G0029"/>
<dbReference type="AlphaFoldDB" id="A0A0G1BIA7"/>
<accession>A0A0G1BIA7</accession>